<evidence type="ECO:0000313" key="9">
    <source>
        <dbReference type="EMBL" id="KAJ5152753.1"/>
    </source>
</evidence>
<reference evidence="9" key="2">
    <citation type="journal article" date="2023" name="IMA Fungus">
        <title>Comparative genomic study of the Penicillium genus elucidates a diverse pangenome and 15 lateral gene transfer events.</title>
        <authorList>
            <person name="Petersen C."/>
            <person name="Sorensen T."/>
            <person name="Nielsen M.R."/>
            <person name="Sondergaard T.E."/>
            <person name="Sorensen J.L."/>
            <person name="Fitzpatrick D.A."/>
            <person name="Frisvad J.C."/>
            <person name="Nielsen K.L."/>
        </authorList>
    </citation>
    <scope>NUCLEOTIDE SEQUENCE</scope>
    <source>
        <strain evidence="9">IBT 26290</strain>
    </source>
</reference>
<dbReference type="InterPro" id="IPR023827">
    <property type="entry name" value="Peptidase_S8_Asp-AS"/>
</dbReference>
<dbReference type="GO" id="GO:0004252">
    <property type="term" value="F:serine-type endopeptidase activity"/>
    <property type="evidence" value="ECO:0007669"/>
    <property type="project" value="UniProtKB-UniRule"/>
</dbReference>
<protein>
    <recommendedName>
        <fullName evidence="8">Peptidase S8/S53 domain-containing protein</fullName>
    </recommendedName>
</protein>
<comment type="similarity">
    <text evidence="1 7">Belongs to the peptidase S8 family.</text>
</comment>
<dbReference type="CDD" id="cd00306">
    <property type="entry name" value="Peptidases_S8_S53"/>
    <property type="match status" value="1"/>
</dbReference>
<keyword evidence="2 7" id="KW-0645">Protease</keyword>
<keyword evidence="6" id="KW-0865">Zymogen</keyword>
<dbReference type="RefSeq" id="XP_056539061.1">
    <property type="nucleotide sequence ID" value="XM_056691355.1"/>
</dbReference>
<evidence type="ECO:0000259" key="8">
    <source>
        <dbReference type="Pfam" id="PF00082"/>
    </source>
</evidence>
<evidence type="ECO:0000256" key="3">
    <source>
        <dbReference type="ARBA" id="ARBA00022729"/>
    </source>
</evidence>
<evidence type="ECO:0000256" key="4">
    <source>
        <dbReference type="ARBA" id="ARBA00022801"/>
    </source>
</evidence>
<keyword evidence="4 7" id="KW-0378">Hydrolase</keyword>
<evidence type="ECO:0000256" key="2">
    <source>
        <dbReference type="ARBA" id="ARBA00022670"/>
    </source>
</evidence>
<proteinExistence type="inferred from homology"/>
<dbReference type="InterPro" id="IPR015500">
    <property type="entry name" value="Peptidase_S8_subtilisin-rel"/>
</dbReference>
<dbReference type="InterPro" id="IPR000209">
    <property type="entry name" value="Peptidase_S8/S53_dom"/>
</dbReference>
<evidence type="ECO:0000256" key="6">
    <source>
        <dbReference type="ARBA" id="ARBA00023145"/>
    </source>
</evidence>
<name>A0A9W9LFN0_9EURO</name>
<dbReference type="SUPFAM" id="SSF52743">
    <property type="entry name" value="Subtilisin-like"/>
    <property type="match status" value="1"/>
</dbReference>
<keyword evidence="10" id="KW-1185">Reference proteome</keyword>
<dbReference type="EMBL" id="JAPQKN010000007">
    <property type="protein sequence ID" value="KAJ5152753.1"/>
    <property type="molecule type" value="Genomic_DNA"/>
</dbReference>
<dbReference type="GO" id="GO:0006508">
    <property type="term" value="P:proteolysis"/>
    <property type="evidence" value="ECO:0007669"/>
    <property type="project" value="UniProtKB-KW"/>
</dbReference>
<organism evidence="9 10">
    <name type="scientific">Penicillium canariense</name>
    <dbReference type="NCBI Taxonomy" id="189055"/>
    <lineage>
        <taxon>Eukaryota</taxon>
        <taxon>Fungi</taxon>
        <taxon>Dikarya</taxon>
        <taxon>Ascomycota</taxon>
        <taxon>Pezizomycotina</taxon>
        <taxon>Eurotiomycetes</taxon>
        <taxon>Eurotiomycetidae</taxon>
        <taxon>Eurotiales</taxon>
        <taxon>Aspergillaceae</taxon>
        <taxon>Penicillium</taxon>
    </lineage>
</organism>
<feature type="domain" description="Peptidase S8/S53" evidence="8">
    <location>
        <begin position="295"/>
        <end position="518"/>
    </location>
</feature>
<dbReference type="InterPro" id="IPR051048">
    <property type="entry name" value="Peptidase_S8/S53_subtilisin"/>
</dbReference>
<evidence type="ECO:0000256" key="1">
    <source>
        <dbReference type="ARBA" id="ARBA00011073"/>
    </source>
</evidence>
<dbReference type="Pfam" id="PF00082">
    <property type="entry name" value="Peptidase_S8"/>
    <property type="match status" value="1"/>
</dbReference>
<accession>A0A9W9LFN0</accession>
<comment type="caution">
    <text evidence="9">The sequence shown here is derived from an EMBL/GenBank/DDBJ whole genome shotgun (WGS) entry which is preliminary data.</text>
</comment>
<dbReference type="PROSITE" id="PS51892">
    <property type="entry name" value="SUBTILASE"/>
    <property type="match status" value="1"/>
</dbReference>
<dbReference type="AlphaFoldDB" id="A0A9W9LFN0"/>
<evidence type="ECO:0000256" key="7">
    <source>
        <dbReference type="PROSITE-ProRule" id="PRU01240"/>
    </source>
</evidence>
<evidence type="ECO:0000256" key="5">
    <source>
        <dbReference type="ARBA" id="ARBA00022825"/>
    </source>
</evidence>
<dbReference type="PRINTS" id="PR00723">
    <property type="entry name" value="SUBTILISIN"/>
</dbReference>
<dbReference type="PANTHER" id="PTHR43399">
    <property type="entry name" value="SUBTILISIN-RELATED"/>
    <property type="match status" value="1"/>
</dbReference>
<keyword evidence="3" id="KW-0732">Signal</keyword>
<sequence length="592" mass="65554">MTPRLVSTVGEIVFGRYKLDPRALEVGENDFLAVMSLGGVEVKCCYKPSSQWGFLTGLCGKHDKCPAWRLVMDLEIQQVFGKLDYAALSVGFKSSAQGNQPQHGIVVTDDYGPRRDNSHTWQFNASTSASGEEGDTLRRCITWMVKEARDSQESHLSLSWELWVTVRHDGDDLFIISPDVSGRLQGLDRIWAFWPKGPIQPRTVQPRGNEGTELNCYRPTVTPVSLQKSHGNQTAALTTELEMALEHSGLSGSLFDSQSVLQPPGSNVSAERWLDKLNTTVGPRIRERRRQGDPAVKVAILDTGIDREHPGIEENRRKNCSNIRDCRDWTESPYGIEDRVGHGTAVCDILLQIAKVDLFVGKVSDRADFDDGTPTRVAEAIKHAASKTGWDVDIIVLSLGFDRQVNAIRCAIQDAFSLDKIVLAAASNSGSLSLEKRVTHPANIQGQVLSIRSATGFGSRSPASPMRSDGDDNFMILGEGIKAAWPPHLNESACETRYVSGSSFATPVAAGIAALVLEFSTQRGRNGPNVSPQHKTVLWSYRGIRRIFLYMSTIDDQSVNIDCRMIAPWKLFNHERAYEGFRYEIEMLMNST</sequence>
<reference evidence="9" key="1">
    <citation type="submission" date="2022-11" db="EMBL/GenBank/DDBJ databases">
        <authorList>
            <person name="Petersen C."/>
        </authorList>
    </citation>
    <scope>NUCLEOTIDE SEQUENCE</scope>
    <source>
        <strain evidence="9">IBT 26290</strain>
    </source>
</reference>
<feature type="active site" description="Charge relay system" evidence="7">
    <location>
        <position position="302"/>
    </location>
</feature>
<feature type="active site" description="Charge relay system" evidence="7">
    <location>
        <position position="503"/>
    </location>
</feature>
<dbReference type="InterPro" id="IPR036852">
    <property type="entry name" value="Peptidase_S8/S53_dom_sf"/>
</dbReference>
<dbReference type="GeneID" id="81430531"/>
<dbReference type="PROSITE" id="PS00136">
    <property type="entry name" value="SUBTILASE_ASP"/>
    <property type="match status" value="1"/>
</dbReference>
<dbReference type="Proteomes" id="UP001149163">
    <property type="component" value="Unassembled WGS sequence"/>
</dbReference>
<evidence type="ECO:0000313" key="10">
    <source>
        <dbReference type="Proteomes" id="UP001149163"/>
    </source>
</evidence>
<dbReference type="OrthoDB" id="206201at2759"/>
<dbReference type="Gene3D" id="3.40.50.200">
    <property type="entry name" value="Peptidase S8/S53 domain"/>
    <property type="match status" value="1"/>
</dbReference>
<keyword evidence="5 7" id="KW-0720">Serine protease</keyword>
<feature type="active site" description="Charge relay system" evidence="7">
    <location>
        <position position="342"/>
    </location>
</feature>
<dbReference type="PANTHER" id="PTHR43399:SF4">
    <property type="entry name" value="CELL WALL-ASSOCIATED PROTEASE"/>
    <property type="match status" value="1"/>
</dbReference>
<gene>
    <name evidence="9" type="ORF">N7482_009231</name>
</gene>